<sequence length="140" mass="15604">GLNSPLIYSATLQPLVKKLGLQEVLQITRPALWGIGSGAPAMSEMMGITGKDAIAIASVIYPFEEQVLRIEGRVTEVSPDRVVREVTKCPWQDFIGPEFCEVLMYVNQGMVEAMNPEYKFTMPKMIPCGDPVCQWILEKK</sequence>
<feature type="non-terminal residue" evidence="1">
    <location>
        <position position="1"/>
    </location>
</feature>
<dbReference type="AlphaFoldDB" id="X0T459"/>
<gene>
    <name evidence="1" type="ORF">S01H1_29182</name>
</gene>
<reference evidence="1" key="1">
    <citation type="journal article" date="2014" name="Front. Microbiol.">
        <title>High frequency of phylogenetically diverse reductive dehalogenase-homologous genes in deep subseafloor sedimentary metagenomes.</title>
        <authorList>
            <person name="Kawai M."/>
            <person name="Futagami T."/>
            <person name="Toyoda A."/>
            <person name="Takaki Y."/>
            <person name="Nishi S."/>
            <person name="Hori S."/>
            <person name="Arai W."/>
            <person name="Tsubouchi T."/>
            <person name="Morono Y."/>
            <person name="Uchiyama I."/>
            <person name="Ito T."/>
            <person name="Fujiyama A."/>
            <person name="Inagaki F."/>
            <person name="Takami H."/>
        </authorList>
    </citation>
    <scope>NUCLEOTIDE SEQUENCE</scope>
    <source>
        <strain evidence="1">Expedition CK06-06</strain>
    </source>
</reference>
<evidence type="ECO:0008006" key="2">
    <source>
        <dbReference type="Google" id="ProtNLM"/>
    </source>
</evidence>
<dbReference type="EMBL" id="BARS01017879">
    <property type="protein sequence ID" value="GAF88283.1"/>
    <property type="molecule type" value="Genomic_DNA"/>
</dbReference>
<organism evidence="1">
    <name type="scientific">marine sediment metagenome</name>
    <dbReference type="NCBI Taxonomy" id="412755"/>
    <lineage>
        <taxon>unclassified sequences</taxon>
        <taxon>metagenomes</taxon>
        <taxon>ecological metagenomes</taxon>
    </lineage>
</organism>
<protein>
    <recommendedName>
        <fullName evidence="2">L-2-amino-thiazoline-4-carboxylic acid hydrolase</fullName>
    </recommendedName>
</protein>
<evidence type="ECO:0000313" key="1">
    <source>
        <dbReference type="EMBL" id="GAF88283.1"/>
    </source>
</evidence>
<accession>X0T459</accession>
<comment type="caution">
    <text evidence="1">The sequence shown here is derived from an EMBL/GenBank/DDBJ whole genome shotgun (WGS) entry which is preliminary data.</text>
</comment>
<proteinExistence type="predicted"/>
<name>X0T459_9ZZZZ</name>